<dbReference type="InterPro" id="IPR012337">
    <property type="entry name" value="RNaseH-like_sf"/>
</dbReference>
<dbReference type="PROSITE" id="PS50994">
    <property type="entry name" value="INTEGRASE"/>
    <property type="match status" value="1"/>
</dbReference>
<dbReference type="InterPro" id="IPR041373">
    <property type="entry name" value="RT_RNaseH"/>
</dbReference>
<keyword evidence="5" id="KW-0378">Hydrolase</keyword>
<dbReference type="FunFam" id="1.10.340.70:FF:000001">
    <property type="entry name" value="Retrovirus-related Pol polyprotein from transposon gypsy-like Protein"/>
    <property type="match status" value="1"/>
</dbReference>
<evidence type="ECO:0000313" key="10">
    <source>
        <dbReference type="Proteomes" id="UP000435112"/>
    </source>
</evidence>
<dbReference type="CDD" id="cd09274">
    <property type="entry name" value="RNase_HI_RT_Ty3"/>
    <property type="match status" value="1"/>
</dbReference>
<name>A0A6A3LGW7_9STRA</name>
<dbReference type="EMBL" id="QXFU01000887">
    <property type="protein sequence ID" value="KAE9017268.1"/>
    <property type="molecule type" value="Genomic_DNA"/>
</dbReference>
<dbReference type="InterPro" id="IPR043502">
    <property type="entry name" value="DNA/RNA_pol_sf"/>
</dbReference>
<evidence type="ECO:0000256" key="4">
    <source>
        <dbReference type="ARBA" id="ARBA00022759"/>
    </source>
</evidence>
<evidence type="ECO:0000256" key="2">
    <source>
        <dbReference type="ARBA" id="ARBA00022695"/>
    </source>
</evidence>
<accession>A0A6A3LGW7</accession>
<dbReference type="InterPro" id="IPR036397">
    <property type="entry name" value="RNaseH_sf"/>
</dbReference>
<dbReference type="Pfam" id="PF17921">
    <property type="entry name" value="Integrase_H2C2"/>
    <property type="match status" value="1"/>
</dbReference>
<evidence type="ECO:0000256" key="1">
    <source>
        <dbReference type="ARBA" id="ARBA00022679"/>
    </source>
</evidence>
<keyword evidence="2" id="KW-0548">Nucleotidyltransferase</keyword>
<dbReference type="OrthoDB" id="123241at2759"/>
<evidence type="ECO:0000256" key="5">
    <source>
        <dbReference type="ARBA" id="ARBA00022801"/>
    </source>
</evidence>
<dbReference type="SUPFAM" id="SSF56672">
    <property type="entry name" value="DNA/RNA polymerases"/>
    <property type="match status" value="1"/>
</dbReference>
<dbReference type="Gene3D" id="3.30.420.10">
    <property type="entry name" value="Ribonuclease H-like superfamily/Ribonuclease H"/>
    <property type="match status" value="1"/>
</dbReference>
<dbReference type="SUPFAM" id="SSF53098">
    <property type="entry name" value="Ribonuclease H-like"/>
    <property type="match status" value="1"/>
</dbReference>
<dbReference type="Pfam" id="PF17917">
    <property type="entry name" value="RT_RNaseH"/>
    <property type="match status" value="1"/>
</dbReference>
<reference evidence="9 10" key="1">
    <citation type="submission" date="2018-09" db="EMBL/GenBank/DDBJ databases">
        <title>Genomic investigation of the strawberry pathogen Phytophthora fragariae indicates pathogenicity is determined by transcriptional variation in three key races.</title>
        <authorList>
            <person name="Adams T.M."/>
            <person name="Armitage A.D."/>
            <person name="Sobczyk M.K."/>
            <person name="Bates H.J."/>
            <person name="Dunwell J.M."/>
            <person name="Nellist C.F."/>
            <person name="Harrison R.J."/>
        </authorList>
    </citation>
    <scope>NUCLEOTIDE SEQUENCE [LARGE SCALE GENOMIC DNA]</scope>
    <source>
        <strain evidence="9 10">SCRP324</strain>
    </source>
</reference>
<dbReference type="PANTHER" id="PTHR37984">
    <property type="entry name" value="PROTEIN CBG26694"/>
    <property type="match status" value="1"/>
</dbReference>
<dbReference type="FunFam" id="3.30.420.10:FF:000032">
    <property type="entry name" value="Retrovirus-related Pol polyprotein from transposon 297-like Protein"/>
    <property type="match status" value="1"/>
</dbReference>
<protein>
    <recommendedName>
        <fullName evidence="8">Integrase catalytic domain-containing protein</fullName>
    </recommendedName>
</protein>
<dbReference type="InterPro" id="IPR050951">
    <property type="entry name" value="Retrovirus_Pol_polyprotein"/>
</dbReference>
<feature type="region of interest" description="Disordered" evidence="7">
    <location>
        <begin position="150"/>
        <end position="187"/>
    </location>
</feature>
<organism evidence="9 10">
    <name type="scientific">Phytophthora rubi</name>
    <dbReference type="NCBI Taxonomy" id="129364"/>
    <lineage>
        <taxon>Eukaryota</taxon>
        <taxon>Sar</taxon>
        <taxon>Stramenopiles</taxon>
        <taxon>Oomycota</taxon>
        <taxon>Peronosporomycetes</taxon>
        <taxon>Peronosporales</taxon>
        <taxon>Peronosporaceae</taxon>
        <taxon>Phytophthora</taxon>
    </lineage>
</organism>
<dbReference type="AlphaFoldDB" id="A0A6A3LGW7"/>
<proteinExistence type="predicted"/>
<dbReference type="PANTHER" id="PTHR37984:SF5">
    <property type="entry name" value="PROTEIN NYNRIN-LIKE"/>
    <property type="match status" value="1"/>
</dbReference>
<keyword evidence="6" id="KW-0695">RNA-directed DNA polymerase</keyword>
<dbReference type="GO" id="GO:0003676">
    <property type="term" value="F:nucleic acid binding"/>
    <property type="evidence" value="ECO:0007669"/>
    <property type="project" value="InterPro"/>
</dbReference>
<dbReference type="GO" id="GO:0003964">
    <property type="term" value="F:RNA-directed DNA polymerase activity"/>
    <property type="evidence" value="ECO:0007669"/>
    <property type="project" value="UniProtKB-KW"/>
</dbReference>
<evidence type="ECO:0000313" key="9">
    <source>
        <dbReference type="EMBL" id="KAE9017268.1"/>
    </source>
</evidence>
<keyword evidence="4" id="KW-0255">Endonuclease</keyword>
<dbReference type="Proteomes" id="UP000435112">
    <property type="component" value="Unassembled WGS sequence"/>
</dbReference>
<dbReference type="GO" id="GO:0016787">
    <property type="term" value="F:hydrolase activity"/>
    <property type="evidence" value="ECO:0007669"/>
    <property type="project" value="UniProtKB-KW"/>
</dbReference>
<sequence length="511" mass="57702">MQTVDGRDRVVAYASKLLVGSEKNWIHKQDGTSEIECWGIVWATRKFRCYLDRQEFDLFTDHKALTWVFEAGNRTSNAKLARWAMELSQLRFKVFHKAGTAMGPVDGLSRLHYSTVNALTWADLLNAEEDDGEDRLVQVEEEDPVVFVPTTAEPRNDVSGNAEITPAPEEDDTEGEAGSPPTGSSLDEFGLDKFRFVEEQKRTPWIMAMVAFLEAGTLPLDAQLRVRVLQMAPHFGIRNGVLMRLVHLRARAGPARTISVPVIPLQFIETVLHYCHSDLFSAHAGLTKTVDSVRKHAYWHGWKKDAKEYVRACTTCGSGKGYRPWKNGLMQRMPVQELSGPFSLLVVDAIGPVVTTPRGNKYILNFVDYFTRWVEAFPVTVLDTLTFVQIMVDEVLSRHGVPERLLNDRGPNFISSLAQSFYQTLGIKKVFGAAYHPQTQGLVERFNGTLLGMLRMYVGEAQTDWDLYLPRVLFAYRTSYHEALGDSPFFSLYGRDPVLPLDLAFLNTNED</sequence>
<evidence type="ECO:0000259" key="8">
    <source>
        <dbReference type="PROSITE" id="PS50994"/>
    </source>
</evidence>
<keyword evidence="3" id="KW-0540">Nuclease</keyword>
<keyword evidence="1" id="KW-0808">Transferase</keyword>
<dbReference type="Pfam" id="PF00665">
    <property type="entry name" value="rve"/>
    <property type="match status" value="1"/>
</dbReference>
<dbReference type="InterPro" id="IPR041588">
    <property type="entry name" value="Integrase_H2C2"/>
</dbReference>
<comment type="caution">
    <text evidence="9">The sequence shown here is derived from an EMBL/GenBank/DDBJ whole genome shotgun (WGS) entry which is preliminary data.</text>
</comment>
<dbReference type="Gene3D" id="1.10.340.70">
    <property type="match status" value="1"/>
</dbReference>
<evidence type="ECO:0000256" key="7">
    <source>
        <dbReference type="SAM" id="MobiDB-lite"/>
    </source>
</evidence>
<dbReference type="GO" id="GO:0004519">
    <property type="term" value="F:endonuclease activity"/>
    <property type="evidence" value="ECO:0007669"/>
    <property type="project" value="UniProtKB-KW"/>
</dbReference>
<dbReference type="GO" id="GO:0015074">
    <property type="term" value="P:DNA integration"/>
    <property type="evidence" value="ECO:0007669"/>
    <property type="project" value="InterPro"/>
</dbReference>
<gene>
    <name evidence="9" type="ORF">PR002_g13437</name>
</gene>
<evidence type="ECO:0000256" key="6">
    <source>
        <dbReference type="ARBA" id="ARBA00022918"/>
    </source>
</evidence>
<feature type="domain" description="Integrase catalytic" evidence="8">
    <location>
        <begin position="337"/>
        <end position="496"/>
    </location>
</feature>
<evidence type="ECO:0000256" key="3">
    <source>
        <dbReference type="ARBA" id="ARBA00022722"/>
    </source>
</evidence>
<dbReference type="InterPro" id="IPR001584">
    <property type="entry name" value="Integrase_cat-core"/>
</dbReference>